<dbReference type="NCBIfam" id="TIGR00236">
    <property type="entry name" value="wecB"/>
    <property type="match status" value="1"/>
</dbReference>
<dbReference type="RefSeq" id="WP_183970170.1">
    <property type="nucleotide sequence ID" value="NZ_BAABEW010000020.1"/>
</dbReference>
<keyword evidence="8" id="KW-1185">Reference proteome</keyword>
<dbReference type="EMBL" id="JACHGB010000007">
    <property type="protein sequence ID" value="MBB5273489.1"/>
    <property type="molecule type" value="Genomic_DNA"/>
</dbReference>
<evidence type="ECO:0000256" key="5">
    <source>
        <dbReference type="RuleBase" id="RU003513"/>
    </source>
</evidence>
<dbReference type="PANTHER" id="PTHR43174:SF2">
    <property type="entry name" value="UDP-N-ACETYLGLUCOSAMINE 2-EPIMERASE"/>
    <property type="match status" value="1"/>
</dbReference>
<reference evidence="7 8" key="1">
    <citation type="submission" date="2020-08" db="EMBL/GenBank/DDBJ databases">
        <title>Genomic Encyclopedia of Type Strains, Phase IV (KMG-IV): sequencing the most valuable type-strain genomes for metagenomic binning, comparative biology and taxonomic classification.</title>
        <authorList>
            <person name="Goeker M."/>
        </authorList>
    </citation>
    <scope>NUCLEOTIDE SEQUENCE [LARGE SCALE GENOMIC DNA]</scope>
    <source>
        <strain evidence="7 8">DSM 29781</strain>
    </source>
</reference>
<dbReference type="CDD" id="cd03786">
    <property type="entry name" value="GTB_UDP-GlcNAc_2-Epimerase"/>
    <property type="match status" value="1"/>
</dbReference>
<comment type="caution">
    <text evidence="7">The sequence shown here is derived from an EMBL/GenBank/DDBJ whole genome shotgun (WGS) entry which is preliminary data.</text>
</comment>
<protein>
    <recommendedName>
        <fullName evidence="4">UDP-N-acetylglucosamine 2-epimerase (non-hydrolyzing)</fullName>
        <ecNumber evidence="4">5.1.3.14</ecNumber>
    </recommendedName>
</protein>
<evidence type="ECO:0000259" key="6">
    <source>
        <dbReference type="Pfam" id="PF02350"/>
    </source>
</evidence>
<comment type="similarity">
    <text evidence="3 5">Belongs to the UDP-N-acetylglucosamine 2-epimerase family.</text>
</comment>
<evidence type="ECO:0000313" key="7">
    <source>
        <dbReference type="EMBL" id="MBB5273489.1"/>
    </source>
</evidence>
<dbReference type="InterPro" id="IPR029767">
    <property type="entry name" value="WecB-like"/>
</dbReference>
<name>A0A7W8HK16_9BURK</name>
<comment type="catalytic activity">
    <reaction evidence="2">
        <text>UDP-N-acetyl-alpha-D-glucosamine = UDP-N-acetyl-alpha-D-mannosamine</text>
        <dbReference type="Rhea" id="RHEA:17213"/>
        <dbReference type="ChEBI" id="CHEBI:57705"/>
        <dbReference type="ChEBI" id="CHEBI:68623"/>
        <dbReference type="EC" id="5.1.3.14"/>
    </reaction>
</comment>
<accession>A0A7W8HK16</accession>
<dbReference type="InterPro" id="IPR003331">
    <property type="entry name" value="UDP_GlcNAc_Epimerase_2_dom"/>
</dbReference>
<dbReference type="EC" id="5.1.3.14" evidence="4"/>
<sequence>MNQDSRKHLLVVIGTRPEAIKLAPLVLAIERSGWARCELVLTGQHRDLVQPIVDHFGLKVAHDLHAMLPGQALAAVTARILQGFDALLERARPDAVFGQGDTVSVLATSLACFFRQVPFAHVEAGLRTGNPLLPFPEEMNRVLTSRMTRWHFAPTGAARDNLLAEGIAAADIEVTGNTVIDALQAVLAEPEPAGLPVTPGRDFVLVTAHRRENHGAAMARICDAIATLAARHPELDFVFPVHPNPAVRQTTDLLLRGLANVRLVEPCAYPEFCWLMKRARVILSDSGGVQEEAPALARPVLVLRDETERPEAVALGANLLVGTDTQRIVDATEALLSDTALYARMAGAGSPYGDGRASERILETVRRALDA</sequence>
<dbReference type="PANTHER" id="PTHR43174">
    <property type="entry name" value="UDP-N-ACETYLGLUCOSAMINE 2-EPIMERASE"/>
    <property type="match status" value="1"/>
</dbReference>
<gene>
    <name evidence="7" type="ORF">HNQ70_003519</name>
</gene>
<evidence type="ECO:0000256" key="3">
    <source>
        <dbReference type="ARBA" id="ARBA00038209"/>
    </source>
</evidence>
<keyword evidence="1 5" id="KW-0413">Isomerase</keyword>
<evidence type="ECO:0000313" key="8">
    <source>
        <dbReference type="Proteomes" id="UP000532440"/>
    </source>
</evidence>
<dbReference type="Proteomes" id="UP000532440">
    <property type="component" value="Unassembled WGS sequence"/>
</dbReference>
<evidence type="ECO:0000256" key="2">
    <source>
        <dbReference type="ARBA" id="ARBA00036080"/>
    </source>
</evidence>
<dbReference type="SUPFAM" id="SSF53756">
    <property type="entry name" value="UDP-Glycosyltransferase/glycogen phosphorylase"/>
    <property type="match status" value="1"/>
</dbReference>
<dbReference type="GO" id="GO:0008761">
    <property type="term" value="F:UDP-N-acetylglucosamine 2-epimerase activity"/>
    <property type="evidence" value="ECO:0007669"/>
    <property type="project" value="UniProtKB-EC"/>
</dbReference>
<dbReference type="AlphaFoldDB" id="A0A7W8HK16"/>
<dbReference type="Pfam" id="PF02350">
    <property type="entry name" value="Epimerase_2"/>
    <property type="match status" value="1"/>
</dbReference>
<evidence type="ECO:0000256" key="4">
    <source>
        <dbReference type="ARBA" id="ARBA00038858"/>
    </source>
</evidence>
<evidence type="ECO:0000256" key="1">
    <source>
        <dbReference type="ARBA" id="ARBA00023235"/>
    </source>
</evidence>
<feature type="domain" description="UDP-N-acetylglucosamine 2-epimerase" evidence="6">
    <location>
        <begin position="28"/>
        <end position="365"/>
    </location>
</feature>
<dbReference type="Gene3D" id="3.40.50.2000">
    <property type="entry name" value="Glycogen Phosphorylase B"/>
    <property type="match status" value="2"/>
</dbReference>
<organism evidence="7 8">
    <name type="scientific">Quisquiliibacterium transsilvanicum</name>
    <dbReference type="NCBI Taxonomy" id="1549638"/>
    <lineage>
        <taxon>Bacteria</taxon>
        <taxon>Pseudomonadati</taxon>
        <taxon>Pseudomonadota</taxon>
        <taxon>Betaproteobacteria</taxon>
        <taxon>Burkholderiales</taxon>
        <taxon>Burkholderiaceae</taxon>
        <taxon>Quisquiliibacterium</taxon>
    </lineage>
</organism>
<proteinExistence type="inferred from homology"/>